<gene>
    <name evidence="1" type="ORF">B0G62_114119</name>
</gene>
<evidence type="ECO:0000313" key="2">
    <source>
        <dbReference type="Proteomes" id="UP000237381"/>
    </source>
</evidence>
<dbReference type="Proteomes" id="UP000237381">
    <property type="component" value="Unassembled WGS sequence"/>
</dbReference>
<reference evidence="1 2" key="1">
    <citation type="submission" date="2018-01" db="EMBL/GenBank/DDBJ databases">
        <title>Genomic Encyclopedia of Type Strains, Phase III (KMG-III): the genomes of soil and plant-associated and newly described type strains.</title>
        <authorList>
            <person name="Whitman W."/>
        </authorList>
    </citation>
    <scope>NUCLEOTIDE SEQUENCE [LARGE SCALE GENOMIC DNA]</scope>
    <source>
        <strain evidence="1 2">JCM 18070</strain>
    </source>
</reference>
<dbReference type="RefSeq" id="WP_146055341.1">
    <property type="nucleotide sequence ID" value="NZ_PQGA01000014.1"/>
</dbReference>
<dbReference type="AlphaFoldDB" id="A0A2S4M1E9"/>
<proteinExistence type="predicted"/>
<keyword evidence="2" id="KW-1185">Reference proteome</keyword>
<dbReference type="EMBL" id="PQGA01000014">
    <property type="protein sequence ID" value="POR48533.1"/>
    <property type="molecule type" value="Genomic_DNA"/>
</dbReference>
<accession>A0A2S4M1E9</accession>
<organism evidence="1 2">
    <name type="scientific">Paraburkholderia eburnea</name>
    <dbReference type="NCBI Taxonomy" id="1189126"/>
    <lineage>
        <taxon>Bacteria</taxon>
        <taxon>Pseudomonadati</taxon>
        <taxon>Pseudomonadota</taxon>
        <taxon>Betaproteobacteria</taxon>
        <taxon>Burkholderiales</taxon>
        <taxon>Burkholderiaceae</taxon>
        <taxon>Paraburkholderia</taxon>
    </lineage>
</organism>
<sequence>MARASKRRPSRRAEILALIRERPGATSAQIAEHLGIADPGKITADMWPSIRSGRVLTERVMQGGRHVNAYYLPDQINGDSVTRVNQRVVDASEVIAPPLGVAAQTSVFGGPVKKAQKAKVRRKPVVRRATSPVEAGKTGDDAQATSIRDTNGFACALNGDGELLLIRGGQILASLTEAEAASLQKLLIRQKLASVFAAMT</sequence>
<name>A0A2S4M1E9_9BURK</name>
<comment type="caution">
    <text evidence="1">The sequence shown here is derived from an EMBL/GenBank/DDBJ whole genome shotgun (WGS) entry which is preliminary data.</text>
</comment>
<evidence type="ECO:0000313" key="1">
    <source>
        <dbReference type="EMBL" id="POR48533.1"/>
    </source>
</evidence>
<protein>
    <submittedName>
        <fullName evidence="1">Uncharacterized protein</fullName>
    </submittedName>
</protein>